<dbReference type="OrthoDB" id="124687at2759"/>
<evidence type="ECO:0000313" key="2">
    <source>
        <dbReference type="EMBL" id="RLN53994.1"/>
    </source>
</evidence>
<dbReference type="Proteomes" id="UP000277300">
    <property type="component" value="Unassembled WGS sequence"/>
</dbReference>
<dbReference type="EMBL" id="MBAD02001543">
    <property type="protein sequence ID" value="RLN53740.1"/>
    <property type="molecule type" value="Genomic_DNA"/>
</dbReference>
<proteinExistence type="predicted"/>
<gene>
    <name evidence="1" type="ORF">BBJ29_008721</name>
    <name evidence="2" type="ORF">BBP00_00009101</name>
</gene>
<reference evidence="3 4" key="1">
    <citation type="submission" date="2018-07" db="EMBL/GenBank/DDBJ databases">
        <title>Genome sequencing of oomycete isolates from Chile give support for New Zealand origin for Phytophthora kernoviae and make available the first Nothophytophthora sp. genome.</title>
        <authorList>
            <person name="Studholme D.J."/>
            <person name="Sanfuentes E."/>
            <person name="Panda P."/>
            <person name="Hill R."/>
            <person name="Sambles C."/>
            <person name="Grant M."/>
            <person name="Williams N.M."/>
            <person name="Mcdougal R.L."/>
        </authorList>
    </citation>
    <scope>NUCLEOTIDE SEQUENCE [LARGE SCALE GENOMIC DNA]</scope>
    <source>
        <strain evidence="2">Chile6</strain>
        <strain evidence="1">Chile7</strain>
    </source>
</reference>
<evidence type="ECO:0000313" key="1">
    <source>
        <dbReference type="EMBL" id="RLN53740.1"/>
    </source>
</evidence>
<comment type="caution">
    <text evidence="2">The sequence shown here is derived from an EMBL/GenBank/DDBJ whole genome shotgun (WGS) entry which is preliminary data.</text>
</comment>
<evidence type="ECO:0000313" key="3">
    <source>
        <dbReference type="Proteomes" id="UP000277300"/>
    </source>
</evidence>
<name>A0A3F2RDK4_9STRA</name>
<sequence>MPTNFNRRRSVNTNDLDIPKWQSFASGASHPKDVEKGYAISKTTEHAPIGALPTGAIREGGMSVLTSKDNLGLLFQYAIVGLVYGLLPETIYPFMQEWSRTISSPTFCDITYAGRSPVQDYMVGVTPINSTLSDILSNLLFMFGIMITSKWEFH</sequence>
<dbReference type="Proteomes" id="UP000284657">
    <property type="component" value="Unassembled WGS sequence"/>
</dbReference>
<accession>A0A3F2RDK4</accession>
<dbReference type="AlphaFoldDB" id="A0A3F2RDK4"/>
<protein>
    <submittedName>
        <fullName evidence="2">Uncharacterized protein</fullName>
    </submittedName>
</protein>
<evidence type="ECO:0000313" key="4">
    <source>
        <dbReference type="Proteomes" id="UP000284657"/>
    </source>
</evidence>
<organism evidence="2 3">
    <name type="scientific">Phytophthora kernoviae</name>
    <dbReference type="NCBI Taxonomy" id="325452"/>
    <lineage>
        <taxon>Eukaryota</taxon>
        <taxon>Sar</taxon>
        <taxon>Stramenopiles</taxon>
        <taxon>Oomycota</taxon>
        <taxon>Peronosporomycetes</taxon>
        <taxon>Peronosporales</taxon>
        <taxon>Peronosporaceae</taxon>
        <taxon>Phytophthora</taxon>
    </lineage>
</organism>
<dbReference type="EMBL" id="MBDO02000558">
    <property type="protein sequence ID" value="RLN53994.1"/>
    <property type="molecule type" value="Genomic_DNA"/>
</dbReference>